<organism evidence="2 3">
    <name type="scientific">Klebsormidium nitens</name>
    <name type="common">Green alga</name>
    <name type="synonym">Ulothrix nitens</name>
    <dbReference type="NCBI Taxonomy" id="105231"/>
    <lineage>
        <taxon>Eukaryota</taxon>
        <taxon>Viridiplantae</taxon>
        <taxon>Streptophyta</taxon>
        <taxon>Klebsormidiophyceae</taxon>
        <taxon>Klebsormidiales</taxon>
        <taxon>Klebsormidiaceae</taxon>
        <taxon>Klebsormidium</taxon>
    </lineage>
</organism>
<evidence type="ECO:0000313" key="2">
    <source>
        <dbReference type="EMBL" id="GAQ84091.1"/>
    </source>
</evidence>
<feature type="compositionally biased region" description="Basic and acidic residues" evidence="1">
    <location>
        <begin position="69"/>
        <end position="81"/>
    </location>
</feature>
<evidence type="ECO:0000313" key="3">
    <source>
        <dbReference type="Proteomes" id="UP000054558"/>
    </source>
</evidence>
<dbReference type="Proteomes" id="UP000054558">
    <property type="component" value="Unassembled WGS sequence"/>
</dbReference>
<feature type="compositionally biased region" description="Basic and acidic residues" evidence="1">
    <location>
        <begin position="7"/>
        <end position="45"/>
    </location>
</feature>
<feature type="region of interest" description="Disordered" evidence="1">
    <location>
        <begin position="1"/>
        <end position="93"/>
    </location>
</feature>
<accession>A0A1Y1I4K0</accession>
<name>A0A1Y1I4K0_KLENI</name>
<sequence>MFLKSSRFGEEEAARKAKGKAKDVHKSVKSPEKEGRPADAGDARGRAVSTRTTPRSGKERVTSPTAVTREAHHQKDVKTKEQASAVFLTRLQP</sequence>
<protein>
    <submittedName>
        <fullName evidence="2">Uncharacterized protein</fullName>
    </submittedName>
</protein>
<keyword evidence="3" id="KW-1185">Reference proteome</keyword>
<dbReference type="EMBL" id="DF237124">
    <property type="protein sequence ID" value="GAQ84091.1"/>
    <property type="molecule type" value="Genomic_DNA"/>
</dbReference>
<proteinExistence type="predicted"/>
<reference evidence="2 3" key="1">
    <citation type="journal article" date="2014" name="Nat. Commun.">
        <title>Klebsormidium flaccidum genome reveals primary factors for plant terrestrial adaptation.</title>
        <authorList>
            <person name="Hori K."/>
            <person name="Maruyama F."/>
            <person name="Fujisawa T."/>
            <person name="Togashi T."/>
            <person name="Yamamoto N."/>
            <person name="Seo M."/>
            <person name="Sato S."/>
            <person name="Yamada T."/>
            <person name="Mori H."/>
            <person name="Tajima N."/>
            <person name="Moriyama T."/>
            <person name="Ikeuchi M."/>
            <person name="Watanabe M."/>
            <person name="Wada H."/>
            <person name="Kobayashi K."/>
            <person name="Saito M."/>
            <person name="Masuda T."/>
            <person name="Sasaki-Sekimoto Y."/>
            <person name="Mashiguchi K."/>
            <person name="Awai K."/>
            <person name="Shimojima M."/>
            <person name="Masuda S."/>
            <person name="Iwai M."/>
            <person name="Nobusawa T."/>
            <person name="Narise T."/>
            <person name="Kondo S."/>
            <person name="Saito H."/>
            <person name="Sato R."/>
            <person name="Murakawa M."/>
            <person name="Ihara Y."/>
            <person name="Oshima-Yamada Y."/>
            <person name="Ohtaka K."/>
            <person name="Satoh M."/>
            <person name="Sonobe K."/>
            <person name="Ishii M."/>
            <person name="Ohtani R."/>
            <person name="Kanamori-Sato M."/>
            <person name="Honoki R."/>
            <person name="Miyazaki D."/>
            <person name="Mochizuki H."/>
            <person name="Umetsu J."/>
            <person name="Higashi K."/>
            <person name="Shibata D."/>
            <person name="Kamiya Y."/>
            <person name="Sato N."/>
            <person name="Nakamura Y."/>
            <person name="Tabata S."/>
            <person name="Ida S."/>
            <person name="Kurokawa K."/>
            <person name="Ohta H."/>
        </authorList>
    </citation>
    <scope>NUCLEOTIDE SEQUENCE [LARGE SCALE GENOMIC DNA]</scope>
    <source>
        <strain evidence="2 3">NIES-2285</strain>
    </source>
</reference>
<evidence type="ECO:0000256" key="1">
    <source>
        <dbReference type="SAM" id="MobiDB-lite"/>
    </source>
</evidence>
<dbReference type="AlphaFoldDB" id="A0A1Y1I4K0"/>
<gene>
    <name evidence="2" type="ORF">KFL_001750285</name>
</gene>